<evidence type="ECO:0000256" key="5">
    <source>
        <dbReference type="ARBA" id="ARBA00038515"/>
    </source>
</evidence>
<keyword evidence="3" id="KW-0732">Signal</keyword>
<dbReference type="InterPro" id="IPR038408">
    <property type="entry name" value="GNK2_sf"/>
</dbReference>
<dbReference type="Pfam" id="PF01657">
    <property type="entry name" value="Stress-antifung"/>
    <property type="match status" value="2"/>
</dbReference>
<dbReference type="InterPro" id="IPR050581">
    <property type="entry name" value="CRR_secretory_protein"/>
</dbReference>
<dbReference type="InterPro" id="IPR002902">
    <property type="entry name" value="GNK2"/>
</dbReference>
<comment type="caution">
    <text evidence="10">The sequence shown here is derived from an EMBL/GenBank/DDBJ whole genome shotgun (WGS) entry which is preliminary data.</text>
</comment>
<feature type="domain" description="Gnk2-homologous" evidence="9">
    <location>
        <begin position="173"/>
        <end position="275"/>
    </location>
</feature>
<reference evidence="11" key="1">
    <citation type="journal article" date="2019" name="Curr. Biol.">
        <title>Genome Sequence of Striga asiatica Provides Insight into the Evolution of Plant Parasitism.</title>
        <authorList>
            <person name="Yoshida S."/>
            <person name="Kim S."/>
            <person name="Wafula E.K."/>
            <person name="Tanskanen J."/>
            <person name="Kim Y.M."/>
            <person name="Honaas L."/>
            <person name="Yang Z."/>
            <person name="Spallek T."/>
            <person name="Conn C.E."/>
            <person name="Ichihashi Y."/>
            <person name="Cheong K."/>
            <person name="Cui S."/>
            <person name="Der J.P."/>
            <person name="Gundlach H."/>
            <person name="Jiao Y."/>
            <person name="Hori C."/>
            <person name="Ishida J.K."/>
            <person name="Kasahara H."/>
            <person name="Kiba T."/>
            <person name="Kim M.S."/>
            <person name="Koo N."/>
            <person name="Laohavisit A."/>
            <person name="Lee Y.H."/>
            <person name="Lumba S."/>
            <person name="McCourt P."/>
            <person name="Mortimer J.C."/>
            <person name="Mutuku J.M."/>
            <person name="Nomura T."/>
            <person name="Sasaki-Sekimoto Y."/>
            <person name="Seto Y."/>
            <person name="Wang Y."/>
            <person name="Wakatake T."/>
            <person name="Sakakibara H."/>
            <person name="Demura T."/>
            <person name="Yamaguchi S."/>
            <person name="Yoneyama K."/>
            <person name="Manabe R.I."/>
            <person name="Nelson D.C."/>
            <person name="Schulman A.H."/>
            <person name="Timko M.P."/>
            <person name="dePamphilis C.W."/>
            <person name="Choi D."/>
            <person name="Shirasu K."/>
        </authorList>
    </citation>
    <scope>NUCLEOTIDE SEQUENCE [LARGE SCALE GENOMIC DNA]</scope>
    <source>
        <strain evidence="11">cv. UVA1</strain>
    </source>
</reference>
<keyword evidence="11" id="KW-1185">Reference proteome</keyword>
<sequence>MFSRGPDGAVGGGRTGGGPLHTLPATGSVLPVTTSSLDHSGGSAGGGGGRQRLCSQCGKTGHLAASCFEVIRFPEWYPRGGGGRLSGRRGCGGRSGGAPVQANVAAAAVQVRANSNAGLASSDRVLSGLTDEQWTQLDDDHPVVVPPAVVVDPPVTSGSSTDRGGSSVSFQAESYVTYKCTGSNYTQNSSFEKDLNCLMDDLKKINGPDNGGFRKASSGQAYGLAQCRGDVGPDDCHACVSTATSNLMKTQCPGKRRGISWYDDKCYVKYSDSEFFRRVDTENSLALVNVKSASHAEKFNKTAVELLEKLAENGKTEMFAESTVELPEKESGNKTLYGMAQCTMDLSSEQCTSCLNEAVSALSACCTRKVGGRVYYGSCVMRYEIYPFLGK</sequence>
<keyword evidence="6" id="KW-0479">Metal-binding</keyword>
<keyword evidence="6" id="KW-0863">Zinc-finger</keyword>
<evidence type="ECO:0000313" key="11">
    <source>
        <dbReference type="Proteomes" id="UP000325081"/>
    </source>
</evidence>
<dbReference type="InterPro" id="IPR036875">
    <property type="entry name" value="Znf_CCHC_sf"/>
</dbReference>
<evidence type="ECO:0000256" key="1">
    <source>
        <dbReference type="ARBA" id="ARBA00004613"/>
    </source>
</evidence>
<evidence type="ECO:0000259" key="9">
    <source>
        <dbReference type="PROSITE" id="PS51473"/>
    </source>
</evidence>
<evidence type="ECO:0000256" key="6">
    <source>
        <dbReference type="PROSITE-ProRule" id="PRU00047"/>
    </source>
</evidence>
<feature type="compositionally biased region" description="Gly residues" evidence="7">
    <location>
        <begin position="8"/>
        <end position="19"/>
    </location>
</feature>
<evidence type="ECO:0000256" key="3">
    <source>
        <dbReference type="ARBA" id="ARBA00022729"/>
    </source>
</evidence>
<keyword evidence="6" id="KW-0862">Zinc</keyword>
<gene>
    <name evidence="10" type="ORF">STAS_25388</name>
</gene>
<dbReference type="OrthoDB" id="911609at2759"/>
<dbReference type="CDD" id="cd23509">
    <property type="entry name" value="Gnk2-like"/>
    <property type="match status" value="2"/>
</dbReference>
<feature type="domain" description="CCHC-type" evidence="8">
    <location>
        <begin position="54"/>
        <end position="67"/>
    </location>
</feature>
<dbReference type="PROSITE" id="PS50158">
    <property type="entry name" value="ZF_CCHC"/>
    <property type="match status" value="1"/>
</dbReference>
<dbReference type="GO" id="GO:0005576">
    <property type="term" value="C:extracellular region"/>
    <property type="evidence" value="ECO:0007669"/>
    <property type="project" value="UniProtKB-SubCell"/>
</dbReference>
<feature type="region of interest" description="Disordered" evidence="7">
    <location>
        <begin position="1"/>
        <end position="52"/>
    </location>
</feature>
<evidence type="ECO:0000313" key="10">
    <source>
        <dbReference type="EMBL" id="GER48216.1"/>
    </source>
</evidence>
<dbReference type="PANTHER" id="PTHR32411">
    <property type="entry name" value="CYSTEINE-RICH REPEAT SECRETORY PROTEIN 38-RELATED"/>
    <property type="match status" value="1"/>
</dbReference>
<dbReference type="GO" id="GO:0003676">
    <property type="term" value="F:nucleic acid binding"/>
    <property type="evidence" value="ECO:0007669"/>
    <property type="project" value="InterPro"/>
</dbReference>
<dbReference type="InterPro" id="IPR001878">
    <property type="entry name" value="Znf_CCHC"/>
</dbReference>
<evidence type="ECO:0000259" key="8">
    <source>
        <dbReference type="PROSITE" id="PS50158"/>
    </source>
</evidence>
<dbReference type="GO" id="GO:0008270">
    <property type="term" value="F:zinc ion binding"/>
    <property type="evidence" value="ECO:0007669"/>
    <property type="project" value="UniProtKB-KW"/>
</dbReference>
<dbReference type="SUPFAM" id="SSF57756">
    <property type="entry name" value="Retrovirus zinc finger-like domains"/>
    <property type="match status" value="1"/>
</dbReference>
<name>A0A5A7QTB2_STRAF</name>
<feature type="domain" description="Gnk2-homologous" evidence="9">
    <location>
        <begin position="281"/>
        <end position="388"/>
    </location>
</feature>
<evidence type="ECO:0000256" key="7">
    <source>
        <dbReference type="SAM" id="MobiDB-lite"/>
    </source>
</evidence>
<dbReference type="PANTHER" id="PTHR32411:SF43">
    <property type="entry name" value="CYSTEINE-RICH REPEAT SECRETORY PROTEIN 38"/>
    <property type="match status" value="1"/>
</dbReference>
<evidence type="ECO:0000256" key="4">
    <source>
        <dbReference type="ARBA" id="ARBA00022737"/>
    </source>
</evidence>
<protein>
    <submittedName>
        <fullName evidence="10">Cysteine-rich repeat secretory protein</fullName>
    </submittedName>
</protein>
<organism evidence="10 11">
    <name type="scientific">Striga asiatica</name>
    <name type="common">Asiatic witchweed</name>
    <name type="synonym">Buchnera asiatica</name>
    <dbReference type="NCBI Taxonomy" id="4170"/>
    <lineage>
        <taxon>Eukaryota</taxon>
        <taxon>Viridiplantae</taxon>
        <taxon>Streptophyta</taxon>
        <taxon>Embryophyta</taxon>
        <taxon>Tracheophyta</taxon>
        <taxon>Spermatophyta</taxon>
        <taxon>Magnoliopsida</taxon>
        <taxon>eudicotyledons</taxon>
        <taxon>Gunneridae</taxon>
        <taxon>Pentapetalae</taxon>
        <taxon>asterids</taxon>
        <taxon>lamiids</taxon>
        <taxon>Lamiales</taxon>
        <taxon>Orobanchaceae</taxon>
        <taxon>Buchnereae</taxon>
        <taxon>Striga</taxon>
    </lineage>
</organism>
<dbReference type="AlphaFoldDB" id="A0A5A7QTB2"/>
<keyword evidence="2" id="KW-0964">Secreted</keyword>
<comment type="subcellular location">
    <subcellularLocation>
        <location evidence="1">Secreted</location>
    </subcellularLocation>
</comment>
<comment type="similarity">
    <text evidence="5">Belongs to the cysteine-rich repeat secretory protein family.</text>
</comment>
<accession>A0A5A7QTB2</accession>
<keyword evidence="4" id="KW-0677">Repeat</keyword>
<evidence type="ECO:0000256" key="2">
    <source>
        <dbReference type="ARBA" id="ARBA00022525"/>
    </source>
</evidence>
<dbReference type="EMBL" id="BKCP01008181">
    <property type="protein sequence ID" value="GER48216.1"/>
    <property type="molecule type" value="Genomic_DNA"/>
</dbReference>
<proteinExistence type="inferred from homology"/>
<dbReference type="Gene3D" id="3.30.430.20">
    <property type="entry name" value="Gnk2 domain, C-X8-C-X2-C motif"/>
    <property type="match status" value="2"/>
</dbReference>
<dbReference type="Proteomes" id="UP000325081">
    <property type="component" value="Unassembled WGS sequence"/>
</dbReference>
<dbReference type="PROSITE" id="PS51473">
    <property type="entry name" value="GNK2"/>
    <property type="match status" value="2"/>
</dbReference>